<dbReference type="Pfam" id="PF07915">
    <property type="entry name" value="PRKCSH"/>
    <property type="match status" value="1"/>
</dbReference>
<name>A0A0R3T842_RODNA</name>
<evidence type="ECO:0000313" key="12">
    <source>
        <dbReference type="Proteomes" id="UP000278807"/>
    </source>
</evidence>
<protein>
    <recommendedName>
        <fullName evidence="6">Endoplasmic reticulum lectin 1</fullName>
    </recommendedName>
    <alternativeName>
        <fullName evidence="7">ER lectin</fullName>
    </alternativeName>
</protein>
<feature type="domain" description="MRH" evidence="10">
    <location>
        <begin position="91"/>
        <end position="235"/>
    </location>
</feature>
<accession>A0A0R3T842</accession>
<reference evidence="13" key="1">
    <citation type="submission" date="2017-02" db="UniProtKB">
        <authorList>
            <consortium name="WormBaseParasite"/>
        </authorList>
    </citation>
    <scope>IDENTIFICATION</scope>
</reference>
<evidence type="ECO:0000259" key="10">
    <source>
        <dbReference type="PROSITE" id="PS51914"/>
    </source>
</evidence>
<evidence type="ECO:0000256" key="2">
    <source>
        <dbReference type="ARBA" id="ARBA00022729"/>
    </source>
</evidence>
<evidence type="ECO:0000256" key="9">
    <source>
        <dbReference type="SAM" id="SignalP"/>
    </source>
</evidence>
<dbReference type="GO" id="GO:0005788">
    <property type="term" value="C:endoplasmic reticulum lumen"/>
    <property type="evidence" value="ECO:0007669"/>
    <property type="project" value="TreeGrafter"/>
</dbReference>
<evidence type="ECO:0000256" key="3">
    <source>
        <dbReference type="ARBA" id="ARBA00022824"/>
    </source>
</evidence>
<dbReference type="Gene3D" id="2.70.130.10">
    <property type="entry name" value="Mannose-6-phosphate receptor binding domain"/>
    <property type="match status" value="1"/>
</dbReference>
<evidence type="ECO:0000256" key="5">
    <source>
        <dbReference type="ARBA" id="ARBA00037585"/>
    </source>
</evidence>
<keyword evidence="12" id="KW-1185">Reference proteome</keyword>
<dbReference type="InterPro" id="IPR044865">
    <property type="entry name" value="MRH_dom"/>
</dbReference>
<sequence>MHTYFAFLLLVLAPPISLGSFDVSDDFIYSLVWQTKSNTKLDDTSPLLIKTPNNETYICHLPTVTKNKHISLSPDSDNHPHLILADFFETNPCLYKVEGYWTYELCHGKHIRQFRAEGSGPKTTRIIKEFYLGRASEPKTQLSEKENESGEEETAEKHENLENSEPKSIHINGRDFAYYQVEYVDGTGCDLTGLPRKAIVAYVCLEESDGELFQISELETCVYQLIVFTRHLCSSPRYNSHKLHSNPITCVPEDKDTPLRPVAFDALEKEKEEMISLGENEHLEGIFGALRVKGLKVCQISSLLAVIKHLMCWSIYFNLLKLNVRLYFFQ</sequence>
<keyword evidence="3" id="KW-0256">Endoplasmic reticulum</keyword>
<feature type="chain" id="PRO_5043131747" description="Endoplasmic reticulum lectin 1" evidence="9">
    <location>
        <begin position="20"/>
        <end position="330"/>
    </location>
</feature>
<dbReference type="InterPro" id="IPR009011">
    <property type="entry name" value="Man6P_isomerase_rcpt-bd_dom_sf"/>
</dbReference>
<comment type="subcellular location">
    <subcellularLocation>
        <location evidence="1">Endoplasmic reticulum</location>
    </subcellularLocation>
</comment>
<dbReference type="STRING" id="102285.A0A0R3T842"/>
<evidence type="ECO:0000313" key="11">
    <source>
        <dbReference type="EMBL" id="VDN99088.1"/>
    </source>
</evidence>
<keyword evidence="4" id="KW-1015">Disulfide bond</keyword>
<gene>
    <name evidence="11" type="ORF">HNAJ_LOCUS3229</name>
</gene>
<evidence type="ECO:0000256" key="8">
    <source>
        <dbReference type="SAM" id="MobiDB-lite"/>
    </source>
</evidence>
<evidence type="ECO:0000256" key="6">
    <source>
        <dbReference type="ARBA" id="ARBA00041108"/>
    </source>
</evidence>
<evidence type="ECO:0000256" key="1">
    <source>
        <dbReference type="ARBA" id="ARBA00004240"/>
    </source>
</evidence>
<dbReference type="SUPFAM" id="SSF50911">
    <property type="entry name" value="Mannose 6-phosphate receptor domain"/>
    <property type="match status" value="1"/>
</dbReference>
<dbReference type="InterPro" id="IPR045149">
    <property type="entry name" value="OS-9-like"/>
</dbReference>
<feature type="signal peptide" evidence="9">
    <location>
        <begin position="1"/>
        <end position="19"/>
    </location>
</feature>
<dbReference type="AlphaFoldDB" id="A0A0R3T842"/>
<dbReference type="OrthoDB" id="6272441at2759"/>
<comment type="function">
    <text evidence="5">Probable lectin that binds selectively to improperly folded lumenal proteins. May function in endoplasmic reticulum quality control and endoplasmic reticulum-associated degradation (ERAD) of both non-glycosylated proteins and glycoproteins.</text>
</comment>
<keyword evidence="2 9" id="KW-0732">Signal</keyword>
<dbReference type="GO" id="GO:0030970">
    <property type="term" value="P:retrograde protein transport, ER to cytosol"/>
    <property type="evidence" value="ECO:0007669"/>
    <property type="project" value="TreeGrafter"/>
</dbReference>
<proteinExistence type="predicted"/>
<reference evidence="11 12" key="2">
    <citation type="submission" date="2018-11" db="EMBL/GenBank/DDBJ databases">
        <authorList>
            <consortium name="Pathogen Informatics"/>
        </authorList>
    </citation>
    <scope>NUCLEOTIDE SEQUENCE [LARGE SCALE GENOMIC DNA]</scope>
</reference>
<dbReference type="InterPro" id="IPR012913">
    <property type="entry name" value="OS9-like_dom"/>
</dbReference>
<feature type="compositionally biased region" description="Basic and acidic residues" evidence="8">
    <location>
        <begin position="155"/>
        <end position="166"/>
    </location>
</feature>
<dbReference type="PROSITE" id="PS51914">
    <property type="entry name" value="MRH"/>
    <property type="match status" value="1"/>
</dbReference>
<dbReference type="WBParaSite" id="HNAJ_0000323001-mRNA-1">
    <property type="protein sequence ID" value="HNAJ_0000323001-mRNA-1"/>
    <property type="gene ID" value="HNAJ_0000323001"/>
</dbReference>
<evidence type="ECO:0000313" key="13">
    <source>
        <dbReference type="WBParaSite" id="HNAJ_0000323001-mRNA-1"/>
    </source>
</evidence>
<feature type="region of interest" description="Disordered" evidence="8">
    <location>
        <begin position="137"/>
        <end position="166"/>
    </location>
</feature>
<organism evidence="13">
    <name type="scientific">Rodentolepis nana</name>
    <name type="common">Dwarf tapeworm</name>
    <name type="synonym">Hymenolepis nana</name>
    <dbReference type="NCBI Taxonomy" id="102285"/>
    <lineage>
        <taxon>Eukaryota</taxon>
        <taxon>Metazoa</taxon>
        <taxon>Spiralia</taxon>
        <taxon>Lophotrochozoa</taxon>
        <taxon>Platyhelminthes</taxon>
        <taxon>Cestoda</taxon>
        <taxon>Eucestoda</taxon>
        <taxon>Cyclophyllidea</taxon>
        <taxon>Hymenolepididae</taxon>
        <taxon>Rodentolepis</taxon>
    </lineage>
</organism>
<dbReference type="GO" id="GO:0030968">
    <property type="term" value="P:endoplasmic reticulum unfolded protein response"/>
    <property type="evidence" value="ECO:0007669"/>
    <property type="project" value="InterPro"/>
</dbReference>
<dbReference type="PANTHER" id="PTHR15414:SF0">
    <property type="entry name" value="ENDOPLASMIC RETICULUM LECTIN 1"/>
    <property type="match status" value="1"/>
</dbReference>
<dbReference type="EMBL" id="UZAE01001819">
    <property type="protein sequence ID" value="VDN99088.1"/>
    <property type="molecule type" value="Genomic_DNA"/>
</dbReference>
<evidence type="ECO:0000256" key="7">
    <source>
        <dbReference type="ARBA" id="ARBA00041661"/>
    </source>
</evidence>
<dbReference type="Proteomes" id="UP000278807">
    <property type="component" value="Unassembled WGS sequence"/>
</dbReference>
<dbReference type="PANTHER" id="PTHR15414">
    <property type="entry name" value="OS-9-RELATED"/>
    <property type="match status" value="1"/>
</dbReference>
<evidence type="ECO:0000256" key="4">
    <source>
        <dbReference type="ARBA" id="ARBA00023157"/>
    </source>
</evidence>